<evidence type="ECO:0000313" key="1">
    <source>
        <dbReference type="EMBL" id="KAG8636070.1"/>
    </source>
</evidence>
<keyword evidence="2" id="KW-1185">Reference proteome</keyword>
<sequence length="200" mass="21672">MASSSSHENMRNLTTYRPLYKAVLKGDLATVKSICDGDPLALEARITVDLDTALHIAVGTGMANHIVMYLLNKMSRHQLGLQNSSGDTVLSIAAIVGNTRAAIMIVTKQPDLPQIANHDGRVPLLEAARYAQKEMISYLLEVSGDYLQATEYSADKPGVFFMNLLVLAGFYDMALKLVESHPPLATVEYYGGESLLSAVA</sequence>
<accession>A0ACB7G780</accession>
<protein>
    <submittedName>
        <fullName evidence="1">Uncharacterized protein</fullName>
    </submittedName>
</protein>
<evidence type="ECO:0000313" key="2">
    <source>
        <dbReference type="Proteomes" id="UP000091857"/>
    </source>
</evidence>
<proteinExistence type="predicted"/>
<reference evidence="2" key="1">
    <citation type="journal article" date="2016" name="Nat. Biotechnol.">
        <title>Sequencing wild and cultivated cassava and related species reveals extensive interspecific hybridization and genetic diversity.</title>
        <authorList>
            <person name="Bredeson J.V."/>
            <person name="Lyons J.B."/>
            <person name="Prochnik S.E."/>
            <person name="Wu G.A."/>
            <person name="Ha C.M."/>
            <person name="Edsinger-Gonzales E."/>
            <person name="Grimwood J."/>
            <person name="Schmutz J."/>
            <person name="Rabbi I.Y."/>
            <person name="Egesi C."/>
            <person name="Nauluvula P."/>
            <person name="Lebot V."/>
            <person name="Ndunguru J."/>
            <person name="Mkamilo G."/>
            <person name="Bart R.S."/>
            <person name="Setter T.L."/>
            <person name="Gleadow R.M."/>
            <person name="Kulakow P."/>
            <person name="Ferguson M.E."/>
            <person name="Rounsley S."/>
            <person name="Rokhsar D.S."/>
        </authorList>
    </citation>
    <scope>NUCLEOTIDE SEQUENCE [LARGE SCALE GENOMIC DNA]</scope>
    <source>
        <strain evidence="2">cv. AM560-2</strain>
    </source>
</reference>
<gene>
    <name evidence="1" type="ORF">MANES_16G095650v8</name>
</gene>
<name>A0ACB7G780_MANES</name>
<comment type="caution">
    <text evidence="1">The sequence shown here is derived from an EMBL/GenBank/DDBJ whole genome shotgun (WGS) entry which is preliminary data.</text>
</comment>
<dbReference type="Proteomes" id="UP000091857">
    <property type="component" value="Chromosome 16"/>
</dbReference>
<dbReference type="EMBL" id="CM004402">
    <property type="protein sequence ID" value="KAG8636070.1"/>
    <property type="molecule type" value="Genomic_DNA"/>
</dbReference>
<organism evidence="1 2">
    <name type="scientific">Manihot esculenta</name>
    <name type="common">Cassava</name>
    <name type="synonym">Jatropha manihot</name>
    <dbReference type="NCBI Taxonomy" id="3983"/>
    <lineage>
        <taxon>Eukaryota</taxon>
        <taxon>Viridiplantae</taxon>
        <taxon>Streptophyta</taxon>
        <taxon>Embryophyta</taxon>
        <taxon>Tracheophyta</taxon>
        <taxon>Spermatophyta</taxon>
        <taxon>Magnoliopsida</taxon>
        <taxon>eudicotyledons</taxon>
        <taxon>Gunneridae</taxon>
        <taxon>Pentapetalae</taxon>
        <taxon>rosids</taxon>
        <taxon>fabids</taxon>
        <taxon>Malpighiales</taxon>
        <taxon>Euphorbiaceae</taxon>
        <taxon>Crotonoideae</taxon>
        <taxon>Manihoteae</taxon>
        <taxon>Manihot</taxon>
    </lineage>
</organism>